<keyword evidence="1" id="KW-0175">Coiled coil</keyword>
<organism evidence="2">
    <name type="scientific">marine metagenome</name>
    <dbReference type="NCBI Taxonomy" id="408172"/>
    <lineage>
        <taxon>unclassified sequences</taxon>
        <taxon>metagenomes</taxon>
        <taxon>ecological metagenomes</taxon>
    </lineage>
</organism>
<accession>A0A382EM11</accession>
<sequence length="72" mass="8431">MDIYKKSKAQSILEKHIDKLDSIHEKKEAEQKILEQKIKTINAELEHLKRKEQELATANSTNNYKYIKSMGS</sequence>
<reference evidence="2" key="1">
    <citation type="submission" date="2018-05" db="EMBL/GenBank/DDBJ databases">
        <authorList>
            <person name="Lanie J.A."/>
            <person name="Ng W.-L."/>
            <person name="Kazmierczak K.M."/>
            <person name="Andrzejewski T.M."/>
            <person name="Davidsen T.M."/>
            <person name="Wayne K.J."/>
            <person name="Tettelin H."/>
            <person name="Glass J.I."/>
            <person name="Rusch D."/>
            <person name="Podicherti R."/>
            <person name="Tsui H.-C.T."/>
            <person name="Winkler M.E."/>
        </authorList>
    </citation>
    <scope>NUCLEOTIDE SEQUENCE</scope>
</reference>
<evidence type="ECO:0000256" key="1">
    <source>
        <dbReference type="SAM" id="Coils"/>
    </source>
</evidence>
<protein>
    <submittedName>
        <fullName evidence="2">Uncharacterized protein</fullName>
    </submittedName>
</protein>
<feature type="coiled-coil region" evidence="1">
    <location>
        <begin position="17"/>
        <end position="61"/>
    </location>
</feature>
<dbReference type="AlphaFoldDB" id="A0A382EM11"/>
<gene>
    <name evidence="2" type="ORF">METZ01_LOCUS204604</name>
</gene>
<name>A0A382EM11_9ZZZZ</name>
<evidence type="ECO:0000313" key="2">
    <source>
        <dbReference type="EMBL" id="SVB51750.1"/>
    </source>
</evidence>
<proteinExistence type="predicted"/>
<dbReference type="EMBL" id="UINC01045235">
    <property type="protein sequence ID" value="SVB51750.1"/>
    <property type="molecule type" value="Genomic_DNA"/>
</dbReference>